<proteinExistence type="predicted"/>
<dbReference type="Pfam" id="PF00702">
    <property type="entry name" value="Hydrolase"/>
    <property type="match status" value="1"/>
</dbReference>
<evidence type="ECO:0000313" key="2">
    <source>
        <dbReference type="Proteomes" id="UP000517916"/>
    </source>
</evidence>
<dbReference type="InterPro" id="IPR023198">
    <property type="entry name" value="PGP-like_dom2"/>
</dbReference>
<dbReference type="SUPFAM" id="SSF56784">
    <property type="entry name" value="HAD-like"/>
    <property type="match status" value="1"/>
</dbReference>
<dbReference type="GO" id="GO:0016787">
    <property type="term" value="F:hydrolase activity"/>
    <property type="evidence" value="ECO:0007669"/>
    <property type="project" value="UniProtKB-KW"/>
</dbReference>
<dbReference type="RefSeq" id="WP_182836151.1">
    <property type="nucleotide sequence ID" value="NZ_BAAABQ010000063.1"/>
</dbReference>
<dbReference type="SFLD" id="SFLDS00003">
    <property type="entry name" value="Haloacid_Dehalogenase"/>
    <property type="match status" value="1"/>
</dbReference>
<dbReference type="SFLD" id="SFLDG01129">
    <property type="entry name" value="C1.5:_HAD__Beta-PGM__Phosphata"/>
    <property type="match status" value="1"/>
</dbReference>
<gene>
    <name evidence="1" type="ORF">BC739_000532</name>
</gene>
<organism evidence="1 2">
    <name type="scientific">Kutzneria viridogrisea</name>
    <dbReference type="NCBI Taxonomy" id="47990"/>
    <lineage>
        <taxon>Bacteria</taxon>
        <taxon>Bacillati</taxon>
        <taxon>Actinomycetota</taxon>
        <taxon>Actinomycetes</taxon>
        <taxon>Pseudonocardiales</taxon>
        <taxon>Pseudonocardiaceae</taxon>
        <taxon>Kutzneria</taxon>
    </lineage>
</organism>
<accession>A0ABR6B8Z3</accession>
<comment type="caution">
    <text evidence="1">The sequence shown here is derived from an EMBL/GenBank/DDBJ whole genome shotgun (WGS) entry which is preliminary data.</text>
</comment>
<dbReference type="Gene3D" id="3.40.50.1000">
    <property type="entry name" value="HAD superfamily/HAD-like"/>
    <property type="match status" value="1"/>
</dbReference>
<dbReference type="InterPro" id="IPR006439">
    <property type="entry name" value="HAD-SF_hydro_IA"/>
</dbReference>
<dbReference type="InterPro" id="IPR023214">
    <property type="entry name" value="HAD_sf"/>
</dbReference>
<protein>
    <submittedName>
        <fullName evidence="1">Hydrolase of the HAD superfamily</fullName>
    </submittedName>
</protein>
<reference evidence="1 2" key="1">
    <citation type="submission" date="2020-08" db="EMBL/GenBank/DDBJ databases">
        <title>Genomic Encyclopedia of Archaeal and Bacterial Type Strains, Phase II (KMG-II): from individual species to whole genera.</title>
        <authorList>
            <person name="Goeker M."/>
        </authorList>
    </citation>
    <scope>NUCLEOTIDE SEQUENCE [LARGE SCALE GENOMIC DNA]</scope>
    <source>
        <strain evidence="1 2">DSM 43850</strain>
    </source>
</reference>
<dbReference type="NCBIfam" id="TIGR01509">
    <property type="entry name" value="HAD-SF-IA-v3"/>
    <property type="match status" value="1"/>
</dbReference>
<evidence type="ECO:0000313" key="1">
    <source>
        <dbReference type="EMBL" id="MBA8923335.1"/>
    </source>
</evidence>
<dbReference type="Gene3D" id="1.10.150.240">
    <property type="entry name" value="Putative phosphatase, domain 2"/>
    <property type="match status" value="1"/>
</dbReference>
<keyword evidence="1" id="KW-0378">Hydrolase</keyword>
<dbReference type="EMBL" id="JACJID010000001">
    <property type="protein sequence ID" value="MBA8923335.1"/>
    <property type="molecule type" value="Genomic_DNA"/>
</dbReference>
<dbReference type="PANTHER" id="PTHR43611:SF3">
    <property type="entry name" value="FLAVIN MONONUCLEOTIDE HYDROLASE 1, CHLOROPLATIC"/>
    <property type="match status" value="1"/>
</dbReference>
<dbReference type="InterPro" id="IPR036412">
    <property type="entry name" value="HAD-like_sf"/>
</dbReference>
<dbReference type="PANTHER" id="PTHR43611">
    <property type="entry name" value="ALPHA-D-GLUCOSE 1-PHOSPHATE PHOSPHATASE"/>
    <property type="match status" value="1"/>
</dbReference>
<sequence length="211" mass="23451">MPKPVRAVIFDFFGVIAYDQDPATRERIEQVLDVPAPTLWQRYWRYRRAHDLNELDGREFWRAVADTELDAATTARLIELDVASASRVDDSVVDIVRELGEQPVTVSLLSNLPLDTLRWHQEHTPVLSEFADVRASCLTGLAKPDPAAFNSAITRLAVSPEEAIFIDDQEANVTAAAELGLHAVRYHRGMDLRSTLAALMSSSPSESVPTV</sequence>
<dbReference type="PRINTS" id="PR00413">
    <property type="entry name" value="HADHALOGNASE"/>
</dbReference>
<dbReference type="CDD" id="cd02603">
    <property type="entry name" value="HAD_sEH-N_like"/>
    <property type="match status" value="1"/>
</dbReference>
<dbReference type="Proteomes" id="UP000517916">
    <property type="component" value="Unassembled WGS sequence"/>
</dbReference>
<name>A0ABR6B8Z3_9PSEU</name>
<keyword evidence="2" id="KW-1185">Reference proteome</keyword>